<name>A0A3A6Q8T3_9EURY</name>
<gene>
    <name evidence="2" type="ORF">DP106_02315</name>
</gene>
<feature type="region of interest" description="Disordered" evidence="1">
    <location>
        <begin position="15"/>
        <end position="44"/>
    </location>
</feature>
<reference evidence="2 3" key="1">
    <citation type="submission" date="2018-06" db="EMBL/GenBank/DDBJ databases">
        <title>Halonotius sp. F13-13 a new haloarchaeeon isolated from a solar saltern from Isla Cristina, Huelva, Spain.</title>
        <authorList>
            <person name="Duran-Viseras A."/>
            <person name="Sanchez-Porro C."/>
            <person name="Ventosa A."/>
        </authorList>
    </citation>
    <scope>NUCLEOTIDE SEQUENCE [LARGE SCALE GENOMIC DNA]</scope>
    <source>
        <strain evidence="2 3">CECT 7525</strain>
    </source>
</reference>
<sequence>MINFVLHRLTMSVDTGQLDSDAQAREQESPSAVEPPTDATGLRGRLKRHFEQWARLYVDQRVAVRTGVDR</sequence>
<evidence type="ECO:0000256" key="1">
    <source>
        <dbReference type="SAM" id="MobiDB-lite"/>
    </source>
</evidence>
<evidence type="ECO:0000313" key="2">
    <source>
        <dbReference type="EMBL" id="RJX51544.1"/>
    </source>
</evidence>
<protein>
    <submittedName>
        <fullName evidence="2">Uncharacterized protein</fullName>
    </submittedName>
</protein>
<keyword evidence="3" id="KW-1185">Reference proteome</keyword>
<proteinExistence type="predicted"/>
<dbReference type="EMBL" id="QMDW01000002">
    <property type="protein sequence ID" value="RJX51544.1"/>
    <property type="molecule type" value="Genomic_DNA"/>
</dbReference>
<comment type="caution">
    <text evidence="2">The sequence shown here is derived from an EMBL/GenBank/DDBJ whole genome shotgun (WGS) entry which is preliminary data.</text>
</comment>
<organism evidence="2 3">
    <name type="scientific">Halonotius pteroides</name>
    <dbReference type="NCBI Taxonomy" id="268735"/>
    <lineage>
        <taxon>Archaea</taxon>
        <taxon>Methanobacteriati</taxon>
        <taxon>Methanobacteriota</taxon>
        <taxon>Stenosarchaea group</taxon>
        <taxon>Halobacteria</taxon>
        <taxon>Halobacteriales</taxon>
        <taxon>Haloferacaceae</taxon>
        <taxon>Halonotius</taxon>
    </lineage>
</organism>
<dbReference type="AlphaFoldDB" id="A0A3A6Q8T3"/>
<accession>A0A3A6Q8T3</accession>
<evidence type="ECO:0000313" key="3">
    <source>
        <dbReference type="Proteomes" id="UP000281564"/>
    </source>
</evidence>
<dbReference type="Proteomes" id="UP000281564">
    <property type="component" value="Unassembled WGS sequence"/>
</dbReference>